<feature type="region of interest" description="Disordered" evidence="1">
    <location>
        <begin position="286"/>
        <end position="306"/>
    </location>
</feature>
<dbReference type="InterPro" id="IPR052026">
    <property type="entry name" value="ExeA_AAA_ATPase_DNA-bind"/>
</dbReference>
<dbReference type="Pfam" id="PF13401">
    <property type="entry name" value="AAA_22"/>
    <property type="match status" value="1"/>
</dbReference>
<dbReference type="EMBL" id="PPSL01000003">
    <property type="protein sequence ID" value="PQJ10347.1"/>
    <property type="molecule type" value="Genomic_DNA"/>
</dbReference>
<evidence type="ECO:0000313" key="3">
    <source>
        <dbReference type="EMBL" id="PQJ10347.1"/>
    </source>
</evidence>
<sequence>MNTLKISDHMTHEHKLQVKDALMRYISSFDTQAEAAASLHGISQATISQVKNENWELLSNKLWLQIARQVGFYCGEWHPADTSASLLLRILFADAQHYAMSYGITMSTGLGKTFTAKQYKREQENVIYIPCREAHNRRSFMNLVMETAGLSPADLIPDMINSFTTSVSAREQPLVIIDDAHKLKDRVLQLMVALANTLTGTVGVVIMGNEELRPRIMEGVLIQKTGYERLYNAFGKRFITLTGLSPRDVELVCKANSLFDEATVRDIAEACGGSLHGIPEIVQKKRNHTENTTPRDSVDINPPSPLERAGVRLNNNIAA</sequence>
<evidence type="ECO:0000259" key="2">
    <source>
        <dbReference type="Pfam" id="PF13401"/>
    </source>
</evidence>
<comment type="caution">
    <text evidence="3">The sequence shown here is derived from an EMBL/GenBank/DDBJ whole genome shotgun (WGS) entry which is preliminary data.</text>
</comment>
<dbReference type="Proteomes" id="UP000239872">
    <property type="component" value="Unassembled WGS sequence"/>
</dbReference>
<dbReference type="GO" id="GO:0016887">
    <property type="term" value="F:ATP hydrolysis activity"/>
    <property type="evidence" value="ECO:0007669"/>
    <property type="project" value="InterPro"/>
</dbReference>
<proteinExistence type="predicted"/>
<evidence type="ECO:0000313" key="4">
    <source>
        <dbReference type="Proteomes" id="UP000239872"/>
    </source>
</evidence>
<dbReference type="SUPFAM" id="SSF52540">
    <property type="entry name" value="P-loop containing nucleoside triphosphate hydrolases"/>
    <property type="match status" value="1"/>
</dbReference>
<accession>A0A2S7SUP4</accession>
<organism evidence="3 4">
    <name type="scientific">Flavipsychrobacter stenotrophus</name>
    <dbReference type="NCBI Taxonomy" id="2077091"/>
    <lineage>
        <taxon>Bacteria</taxon>
        <taxon>Pseudomonadati</taxon>
        <taxon>Bacteroidota</taxon>
        <taxon>Chitinophagia</taxon>
        <taxon>Chitinophagales</taxon>
        <taxon>Chitinophagaceae</taxon>
        <taxon>Flavipsychrobacter</taxon>
    </lineage>
</organism>
<reference evidence="3 4" key="1">
    <citation type="submission" date="2018-01" db="EMBL/GenBank/DDBJ databases">
        <title>A novel member of the phylum Bacteroidetes isolated from glacier ice.</title>
        <authorList>
            <person name="Liu Q."/>
            <person name="Xin Y.-H."/>
        </authorList>
    </citation>
    <scope>NUCLEOTIDE SEQUENCE [LARGE SCALE GENOMIC DNA]</scope>
    <source>
        <strain evidence="3 4">RB1R16</strain>
    </source>
</reference>
<name>A0A2S7SUP4_9BACT</name>
<dbReference type="PANTHER" id="PTHR35894:SF5">
    <property type="entry name" value="MU-LIKE PROPHAGE FLUMU DNA TRANSPOSITION PROTEIN B"/>
    <property type="match status" value="1"/>
</dbReference>
<dbReference type="InterPro" id="IPR027417">
    <property type="entry name" value="P-loop_NTPase"/>
</dbReference>
<keyword evidence="4" id="KW-1185">Reference proteome</keyword>
<gene>
    <name evidence="3" type="ORF">CJD36_010240</name>
</gene>
<dbReference type="InterPro" id="IPR049945">
    <property type="entry name" value="AAA_22"/>
</dbReference>
<dbReference type="Gene3D" id="3.40.50.300">
    <property type="entry name" value="P-loop containing nucleotide triphosphate hydrolases"/>
    <property type="match status" value="1"/>
</dbReference>
<dbReference type="AlphaFoldDB" id="A0A2S7SUP4"/>
<protein>
    <recommendedName>
        <fullName evidence="2">ORC1/DEAH AAA+ ATPase domain-containing protein</fullName>
    </recommendedName>
</protein>
<evidence type="ECO:0000256" key="1">
    <source>
        <dbReference type="SAM" id="MobiDB-lite"/>
    </source>
</evidence>
<feature type="domain" description="ORC1/DEAH AAA+ ATPase" evidence="2">
    <location>
        <begin position="108"/>
        <end position="215"/>
    </location>
</feature>
<dbReference type="PANTHER" id="PTHR35894">
    <property type="entry name" value="GENERAL SECRETION PATHWAY PROTEIN A-RELATED"/>
    <property type="match status" value="1"/>
</dbReference>